<evidence type="ECO:0000313" key="1">
    <source>
        <dbReference type="EMBL" id="CRK99672.1"/>
    </source>
</evidence>
<sequence>MLGLDDRLLIFHLVLAINSAVQGNVMIQKLSIRLMGMHECLFNVVLCYMNLNQYCCFSRYFMLNLLLRERNPHTLTTFVTYNKNIIKFTTGESFDGFQSQVLHIYRLKENAAMSYKAKQVQTFVLSSTMQTPNAFDHQMISYLG</sequence>
<dbReference type="Proteomes" id="UP000183832">
    <property type="component" value="Unassembled WGS sequence"/>
</dbReference>
<name>A0A1J1IHJ2_9DIPT</name>
<dbReference type="EMBL" id="CVRI01000052">
    <property type="protein sequence ID" value="CRK99672.1"/>
    <property type="molecule type" value="Genomic_DNA"/>
</dbReference>
<organism evidence="1 2">
    <name type="scientific">Clunio marinus</name>
    <dbReference type="NCBI Taxonomy" id="568069"/>
    <lineage>
        <taxon>Eukaryota</taxon>
        <taxon>Metazoa</taxon>
        <taxon>Ecdysozoa</taxon>
        <taxon>Arthropoda</taxon>
        <taxon>Hexapoda</taxon>
        <taxon>Insecta</taxon>
        <taxon>Pterygota</taxon>
        <taxon>Neoptera</taxon>
        <taxon>Endopterygota</taxon>
        <taxon>Diptera</taxon>
        <taxon>Nematocera</taxon>
        <taxon>Chironomoidea</taxon>
        <taxon>Chironomidae</taxon>
        <taxon>Clunio</taxon>
    </lineage>
</organism>
<dbReference type="AlphaFoldDB" id="A0A1J1IHJ2"/>
<reference evidence="1 2" key="1">
    <citation type="submission" date="2015-04" db="EMBL/GenBank/DDBJ databases">
        <authorList>
            <person name="Syromyatnikov M.Y."/>
            <person name="Popov V.N."/>
        </authorList>
    </citation>
    <scope>NUCLEOTIDE SEQUENCE [LARGE SCALE GENOMIC DNA]</scope>
</reference>
<keyword evidence="2" id="KW-1185">Reference proteome</keyword>
<proteinExistence type="predicted"/>
<gene>
    <name evidence="1" type="ORF">CLUMA_CG013049</name>
</gene>
<accession>A0A1J1IHJ2</accession>
<evidence type="ECO:0000313" key="2">
    <source>
        <dbReference type="Proteomes" id="UP000183832"/>
    </source>
</evidence>
<protein>
    <submittedName>
        <fullName evidence="1">CLUMA_CG013049, isoform A</fullName>
    </submittedName>
</protein>